<feature type="domain" description="J" evidence="2">
    <location>
        <begin position="4"/>
        <end position="70"/>
    </location>
</feature>
<accession>A0A0L0HQN2</accession>
<evidence type="ECO:0000313" key="4">
    <source>
        <dbReference type="EMBL" id="KND03109.1"/>
    </source>
</evidence>
<dbReference type="GO" id="GO:0044183">
    <property type="term" value="F:protein folding chaperone"/>
    <property type="evidence" value="ECO:0007669"/>
    <property type="project" value="TreeGrafter"/>
</dbReference>
<dbReference type="PANTHER" id="PTHR43948">
    <property type="entry name" value="DNAJ HOMOLOG SUBFAMILY B"/>
    <property type="match status" value="1"/>
</dbReference>
<dbReference type="OrthoDB" id="10250354at2759"/>
<dbReference type="Pfam" id="PF00226">
    <property type="entry name" value="DnaJ"/>
    <property type="match status" value="1"/>
</dbReference>
<evidence type="ECO:0000259" key="2">
    <source>
        <dbReference type="PROSITE" id="PS50076"/>
    </source>
</evidence>
<dbReference type="CDD" id="cd06257">
    <property type="entry name" value="DnaJ"/>
    <property type="match status" value="1"/>
</dbReference>
<gene>
    <name evidence="3" type="ORF">SPPG_02158</name>
    <name evidence="4" type="ORF">SPPG_02171</name>
</gene>
<proteinExistence type="predicted"/>
<dbReference type="VEuPathDB" id="FungiDB:SPPG_02158"/>
<organism evidence="4 5">
    <name type="scientific">Spizellomyces punctatus (strain DAOM BR117)</name>
    <dbReference type="NCBI Taxonomy" id="645134"/>
    <lineage>
        <taxon>Eukaryota</taxon>
        <taxon>Fungi</taxon>
        <taxon>Fungi incertae sedis</taxon>
        <taxon>Chytridiomycota</taxon>
        <taxon>Chytridiomycota incertae sedis</taxon>
        <taxon>Chytridiomycetes</taxon>
        <taxon>Spizellomycetales</taxon>
        <taxon>Spizellomycetaceae</taxon>
        <taxon>Spizellomyces</taxon>
    </lineage>
</organism>
<dbReference type="eggNOG" id="KOG0714">
    <property type="taxonomic scope" value="Eukaryota"/>
</dbReference>
<dbReference type="PRINTS" id="PR00625">
    <property type="entry name" value="JDOMAIN"/>
</dbReference>
<evidence type="ECO:0000313" key="5">
    <source>
        <dbReference type="Proteomes" id="UP000053201"/>
    </source>
</evidence>
<dbReference type="Gene3D" id="1.10.287.110">
    <property type="entry name" value="DnaJ domain"/>
    <property type="match status" value="1"/>
</dbReference>
<sequence length="306" mass="34743">MATEYYDILGLEQCCTAEDIKKAYKKEALKWHPDKNLENAEEAQMRFRLVAEAYEVLSDDQKRAYYDRTGAQAKDIPENPSVPSAHPRGHPVDPFHVFEAFFGNTSLFSVMEQLFSHDPFEDFRAHSRTRRPNPGFQHLDPFLQGFLGHPFADIPTGRARITRQRPSVSQDPSRRDPFSDPFFDRIGVFRSYSTIPSMHEFWETAHNASHLNLPRSASCPVSDPHLHHATPEAFAGTRQPRDSGVSMHYSPSERGVPSQPQQPHPLQASREYAQPMGSNRQPSYPMRASERSASTNGSTRINVPIL</sequence>
<evidence type="ECO:0000313" key="3">
    <source>
        <dbReference type="EMBL" id="KND03093.1"/>
    </source>
</evidence>
<feature type="region of interest" description="Disordered" evidence="1">
    <location>
        <begin position="219"/>
        <end position="306"/>
    </location>
</feature>
<dbReference type="PROSITE" id="PS00636">
    <property type="entry name" value="DNAJ_1"/>
    <property type="match status" value="1"/>
</dbReference>
<dbReference type="VEuPathDB" id="FungiDB:SPPG_02171"/>
<evidence type="ECO:0000256" key="1">
    <source>
        <dbReference type="SAM" id="MobiDB-lite"/>
    </source>
</evidence>
<dbReference type="GO" id="GO:0051087">
    <property type="term" value="F:protein-folding chaperone binding"/>
    <property type="evidence" value="ECO:0007669"/>
    <property type="project" value="TreeGrafter"/>
</dbReference>
<dbReference type="STRING" id="645134.A0A0L0HQN2"/>
<dbReference type="GeneID" id="27685779"/>
<dbReference type="SMART" id="SM00271">
    <property type="entry name" value="DnaJ"/>
    <property type="match status" value="1"/>
</dbReference>
<keyword evidence="5" id="KW-1185">Reference proteome</keyword>
<name>A0A0L0HQN2_SPIPD</name>
<dbReference type="Proteomes" id="UP000053201">
    <property type="component" value="Unassembled WGS sequence"/>
</dbReference>
<dbReference type="GeneID" id="27685768"/>
<feature type="region of interest" description="Disordered" evidence="1">
    <location>
        <begin position="158"/>
        <end position="179"/>
    </location>
</feature>
<reference evidence="4 5" key="1">
    <citation type="submission" date="2009-08" db="EMBL/GenBank/DDBJ databases">
        <title>The Genome Sequence of Spizellomyces punctatus strain DAOM BR117.</title>
        <authorList>
            <consortium name="The Broad Institute Genome Sequencing Platform"/>
            <person name="Russ C."/>
            <person name="Cuomo C."/>
            <person name="Shea T."/>
            <person name="Young S.K."/>
            <person name="Zeng Q."/>
            <person name="Koehrsen M."/>
            <person name="Haas B."/>
            <person name="Borodovsky M."/>
            <person name="Guigo R."/>
            <person name="Alvarado L."/>
            <person name="Berlin A."/>
            <person name="Bochicchio J."/>
            <person name="Borenstein D."/>
            <person name="Chapman S."/>
            <person name="Chen Z."/>
            <person name="Engels R."/>
            <person name="Freedman E."/>
            <person name="Gellesch M."/>
            <person name="Goldberg J."/>
            <person name="Griggs A."/>
            <person name="Gujja S."/>
            <person name="Heiman D."/>
            <person name="Hepburn T."/>
            <person name="Howarth C."/>
            <person name="Jen D."/>
            <person name="Larson L."/>
            <person name="Lewis B."/>
            <person name="Mehta T."/>
            <person name="Park D."/>
            <person name="Pearson M."/>
            <person name="Roberts A."/>
            <person name="Saif S."/>
            <person name="Shenoy N."/>
            <person name="Sisk P."/>
            <person name="Stolte C."/>
            <person name="Sykes S."/>
            <person name="Thomson T."/>
            <person name="Walk T."/>
            <person name="White J."/>
            <person name="Yandava C."/>
            <person name="Burger G."/>
            <person name="Gray M.W."/>
            <person name="Holland P.W.H."/>
            <person name="King N."/>
            <person name="Lang F.B.F."/>
            <person name="Roger A.J."/>
            <person name="Ruiz-Trillo I."/>
            <person name="Lander E."/>
            <person name="Nusbaum C."/>
        </authorList>
    </citation>
    <scope>NUCLEOTIDE SEQUENCE [LARGE SCALE GENOMIC DNA]</scope>
    <source>
        <strain evidence="4 5">DAOM BR117</strain>
    </source>
</reference>
<dbReference type="PROSITE" id="PS50076">
    <property type="entry name" value="DNAJ_2"/>
    <property type="match status" value="1"/>
</dbReference>
<dbReference type="RefSeq" id="XP_016611148.1">
    <property type="nucleotide sequence ID" value="XM_016750469.1"/>
</dbReference>
<dbReference type="InterPro" id="IPR001623">
    <property type="entry name" value="DnaJ_domain"/>
</dbReference>
<dbReference type="SUPFAM" id="SSF46565">
    <property type="entry name" value="Chaperone J-domain"/>
    <property type="match status" value="1"/>
</dbReference>
<dbReference type="AlphaFoldDB" id="A0A0L0HQN2"/>
<dbReference type="PANTHER" id="PTHR43948:SF10">
    <property type="entry name" value="MRJ, ISOFORM E"/>
    <property type="match status" value="1"/>
</dbReference>
<dbReference type="GO" id="GO:0051082">
    <property type="term" value="F:unfolded protein binding"/>
    <property type="evidence" value="ECO:0007669"/>
    <property type="project" value="TreeGrafter"/>
</dbReference>
<dbReference type="InterPro" id="IPR036869">
    <property type="entry name" value="J_dom_sf"/>
</dbReference>
<dbReference type="InterPro" id="IPR018253">
    <property type="entry name" value="DnaJ_domain_CS"/>
</dbReference>
<feature type="compositionally biased region" description="Polar residues" evidence="1">
    <location>
        <begin position="291"/>
        <end position="306"/>
    </location>
</feature>
<protein>
    <recommendedName>
        <fullName evidence="2">J domain-containing protein</fullName>
    </recommendedName>
</protein>
<dbReference type="EMBL" id="KQ257452">
    <property type="protein sequence ID" value="KND03093.1"/>
    <property type="molecule type" value="Genomic_DNA"/>
</dbReference>
<dbReference type="RefSeq" id="XP_016611132.1">
    <property type="nucleotide sequence ID" value="XM_016750458.1"/>
</dbReference>
<dbReference type="GO" id="GO:0005737">
    <property type="term" value="C:cytoplasm"/>
    <property type="evidence" value="ECO:0007669"/>
    <property type="project" value="TreeGrafter"/>
</dbReference>
<dbReference type="EMBL" id="KQ257452">
    <property type="protein sequence ID" value="KND03109.1"/>
    <property type="molecule type" value="Genomic_DNA"/>
</dbReference>